<dbReference type="Proteomes" id="UP000054532">
    <property type="component" value="Unassembled WGS sequence"/>
</dbReference>
<sequence length="126" mass="13934">MSNMFGLSPIAGATLSESPTHNFGNSDIVVGGGMKAQPRPRNTISTRQNADETLLFEGYRITEYPTVESLFENLSSYGFLVGHEPVQATERDVRAFARIKCIIAIADYYSPGMSLQTRKHEYVNLA</sequence>
<name>W2MBG1_PHYNI</name>
<dbReference type="EMBL" id="KI695970">
    <property type="protein sequence ID" value="ETM33661.1"/>
    <property type="molecule type" value="Genomic_DNA"/>
</dbReference>
<reference evidence="2" key="1">
    <citation type="submission" date="2013-11" db="EMBL/GenBank/DDBJ databases">
        <title>The Genome Sequence of Phytophthora parasitica IAC_01/95.</title>
        <authorList>
            <consortium name="The Broad Institute Genomics Platform"/>
            <person name="Russ C."/>
            <person name="Tyler B."/>
            <person name="Panabieres F."/>
            <person name="Shan W."/>
            <person name="Tripathy S."/>
            <person name="Grunwald N."/>
            <person name="Machado M."/>
            <person name="Johnson C.S."/>
            <person name="Arredondo F."/>
            <person name="Hong C."/>
            <person name="Coffey M."/>
            <person name="Young S.K."/>
            <person name="Zeng Q."/>
            <person name="Gargeya S."/>
            <person name="Fitzgerald M."/>
            <person name="Abouelleil A."/>
            <person name="Alvarado L."/>
            <person name="Chapman S.B."/>
            <person name="Gainer-Dewar J."/>
            <person name="Goldberg J."/>
            <person name="Griggs A."/>
            <person name="Gujja S."/>
            <person name="Hansen M."/>
            <person name="Howarth C."/>
            <person name="Imamovic A."/>
            <person name="Ireland A."/>
            <person name="Larimer J."/>
            <person name="McCowan C."/>
            <person name="Murphy C."/>
            <person name="Pearson M."/>
            <person name="Poon T.W."/>
            <person name="Priest M."/>
            <person name="Roberts A."/>
            <person name="Saif S."/>
            <person name="Shea T."/>
            <person name="Sykes S."/>
            <person name="Wortman J."/>
            <person name="Nusbaum C."/>
            <person name="Birren B."/>
        </authorList>
    </citation>
    <scope>NUCLEOTIDE SEQUENCE [LARGE SCALE GENOMIC DNA]</scope>
    <source>
        <strain evidence="2">IAC_01/95</strain>
    </source>
</reference>
<proteinExistence type="predicted"/>
<evidence type="ECO:0000313" key="2">
    <source>
        <dbReference type="EMBL" id="ETM33661.1"/>
    </source>
</evidence>
<dbReference type="AlphaFoldDB" id="W2MBG1"/>
<accession>W2MBG1</accession>
<protein>
    <submittedName>
        <fullName evidence="2">Uncharacterized protein</fullName>
    </submittedName>
</protein>
<organism evidence="2">
    <name type="scientific">Phytophthora nicotianae</name>
    <name type="common">Potato buckeye rot agent</name>
    <name type="synonym">Phytophthora parasitica</name>
    <dbReference type="NCBI Taxonomy" id="4792"/>
    <lineage>
        <taxon>Eukaryota</taxon>
        <taxon>Sar</taxon>
        <taxon>Stramenopiles</taxon>
        <taxon>Oomycota</taxon>
        <taxon>Peronosporomycetes</taxon>
        <taxon>Peronosporales</taxon>
        <taxon>Peronosporaceae</taxon>
        <taxon>Phytophthora</taxon>
    </lineage>
</organism>
<gene>
    <name evidence="2" type="ORF">L914_19126</name>
</gene>
<feature type="region of interest" description="Disordered" evidence="1">
    <location>
        <begin position="26"/>
        <end position="46"/>
    </location>
</feature>
<evidence type="ECO:0000256" key="1">
    <source>
        <dbReference type="SAM" id="MobiDB-lite"/>
    </source>
</evidence>